<dbReference type="RefSeq" id="WP_008696710.1">
    <property type="nucleotide sequence ID" value="NZ_ANOG01000416.1"/>
</dbReference>
<dbReference type="Proteomes" id="UP000011991">
    <property type="component" value="Unassembled WGS sequence"/>
</dbReference>
<name>M5RLI4_9BACT</name>
<proteinExistence type="predicted"/>
<dbReference type="AlphaFoldDB" id="M5RLI4"/>
<organism evidence="1 2">
    <name type="scientific">Rhodopirellula maiorica SM1</name>
    <dbReference type="NCBI Taxonomy" id="1265738"/>
    <lineage>
        <taxon>Bacteria</taxon>
        <taxon>Pseudomonadati</taxon>
        <taxon>Planctomycetota</taxon>
        <taxon>Planctomycetia</taxon>
        <taxon>Pirellulales</taxon>
        <taxon>Pirellulaceae</taxon>
        <taxon>Novipirellula</taxon>
    </lineage>
</organism>
<evidence type="ECO:0000313" key="2">
    <source>
        <dbReference type="Proteomes" id="UP000011991"/>
    </source>
</evidence>
<dbReference type="EMBL" id="ANOG01000416">
    <property type="protein sequence ID" value="EMI20175.1"/>
    <property type="molecule type" value="Genomic_DNA"/>
</dbReference>
<reference evidence="1 2" key="1">
    <citation type="journal article" date="2013" name="Mar. Genomics">
        <title>Expression of sulfatases in Rhodopirellula baltica and the diversity of sulfatases in the genus Rhodopirellula.</title>
        <authorList>
            <person name="Wegner C.E."/>
            <person name="Richter-Heitmann T."/>
            <person name="Klindworth A."/>
            <person name="Klockow C."/>
            <person name="Richter M."/>
            <person name="Achstetter T."/>
            <person name="Glockner F.O."/>
            <person name="Harder J."/>
        </authorList>
    </citation>
    <scope>NUCLEOTIDE SEQUENCE [LARGE SCALE GENOMIC DNA]</scope>
    <source>
        <strain evidence="1 2">SM1</strain>
    </source>
</reference>
<sequence length="59" mass="6229">MSVTSDKLEKPGNVSAAMDVALGKLHGLDWSNSFLPSLLKVNKRAIARTSAITISIGAF</sequence>
<protein>
    <submittedName>
        <fullName evidence="1">Uncharacterized protein</fullName>
    </submittedName>
</protein>
<comment type="caution">
    <text evidence="1">The sequence shown here is derived from an EMBL/GenBank/DDBJ whole genome shotgun (WGS) entry which is preliminary data.</text>
</comment>
<gene>
    <name evidence="1" type="ORF">RMSM_02905</name>
</gene>
<accession>M5RLI4</accession>
<keyword evidence="2" id="KW-1185">Reference proteome</keyword>
<evidence type="ECO:0000313" key="1">
    <source>
        <dbReference type="EMBL" id="EMI20175.1"/>
    </source>
</evidence>
<dbReference type="PATRIC" id="fig|1265738.3.peg.2904"/>